<sequence>TEHQQRLIVRMWRHLTEDGKDALVAPAGDARSNYTFETVEYDNLDTFIEDRGEDGYTVRQVLIEVHDGVADGDALVIRIRPQITAGPQRMIQRVWLHRSIAAKNTLTGVAGNARTD</sequence>
<organism evidence="1">
    <name type="scientific">marine sediment metagenome</name>
    <dbReference type="NCBI Taxonomy" id="412755"/>
    <lineage>
        <taxon>unclassified sequences</taxon>
        <taxon>metagenomes</taxon>
        <taxon>ecological metagenomes</taxon>
    </lineage>
</organism>
<evidence type="ECO:0000313" key="1">
    <source>
        <dbReference type="EMBL" id="GAF87821.1"/>
    </source>
</evidence>
<dbReference type="AlphaFoldDB" id="X0TKM0"/>
<feature type="non-terminal residue" evidence="1">
    <location>
        <position position="1"/>
    </location>
</feature>
<name>X0TKM0_9ZZZZ</name>
<reference evidence="1" key="1">
    <citation type="journal article" date="2014" name="Front. Microbiol.">
        <title>High frequency of phylogenetically diverse reductive dehalogenase-homologous genes in deep subseafloor sedimentary metagenomes.</title>
        <authorList>
            <person name="Kawai M."/>
            <person name="Futagami T."/>
            <person name="Toyoda A."/>
            <person name="Takaki Y."/>
            <person name="Nishi S."/>
            <person name="Hori S."/>
            <person name="Arai W."/>
            <person name="Tsubouchi T."/>
            <person name="Morono Y."/>
            <person name="Uchiyama I."/>
            <person name="Ito T."/>
            <person name="Fujiyama A."/>
            <person name="Inagaki F."/>
            <person name="Takami H."/>
        </authorList>
    </citation>
    <scope>NUCLEOTIDE SEQUENCE</scope>
    <source>
        <strain evidence="1">Expedition CK06-06</strain>
    </source>
</reference>
<comment type="caution">
    <text evidence="1">The sequence shown here is derived from an EMBL/GenBank/DDBJ whole genome shotgun (WGS) entry which is preliminary data.</text>
</comment>
<accession>X0TKM0</accession>
<feature type="non-terminal residue" evidence="1">
    <location>
        <position position="116"/>
    </location>
</feature>
<gene>
    <name evidence="1" type="ORF">S01H1_23795</name>
</gene>
<protein>
    <submittedName>
        <fullName evidence="1">Uncharacterized protein</fullName>
    </submittedName>
</protein>
<proteinExistence type="predicted"/>
<dbReference type="EMBL" id="BARS01013875">
    <property type="protein sequence ID" value="GAF87821.1"/>
    <property type="molecule type" value="Genomic_DNA"/>
</dbReference>